<dbReference type="InterPro" id="IPR026739">
    <property type="entry name" value="AP_beta"/>
</dbReference>
<evidence type="ECO:0000256" key="1">
    <source>
        <dbReference type="ARBA" id="ARBA00004308"/>
    </source>
</evidence>
<keyword evidence="5" id="KW-0472">Membrane</keyword>
<proteinExistence type="inferred from homology"/>
<dbReference type="GO" id="GO:0030117">
    <property type="term" value="C:membrane coat"/>
    <property type="evidence" value="ECO:0007669"/>
    <property type="project" value="InterPro"/>
</dbReference>
<evidence type="ECO:0000256" key="4">
    <source>
        <dbReference type="ARBA" id="ARBA00022927"/>
    </source>
</evidence>
<protein>
    <submittedName>
        <fullName evidence="8">LANO_0C08482g1_1</fullName>
    </submittedName>
</protein>
<feature type="compositionally biased region" description="Polar residues" evidence="6">
    <location>
        <begin position="703"/>
        <end position="720"/>
    </location>
</feature>
<evidence type="ECO:0000313" key="8">
    <source>
        <dbReference type="EMBL" id="SCU86578.1"/>
    </source>
</evidence>
<keyword evidence="4" id="KW-0653">Protein transport</keyword>
<sequence>MVDSISRITSALESARELTLEAAAVASSRLGETSYHRYSQKITPEGLRSLLNSRNEREVRDGMKRVASLLASDDPTIDLELYFADVVKNIGSSNDIKVKRLIAVYLLRYAERQPNVALLAVNSIQKSLTDPDPQSRALALKMLSDIKIPSLYPIVLHSVKKSVSDSAPEVRSAVSFALLKLYREQRETVADDVKPLLVDLLSDTDPLVVSSALLLLKEAFPQSLDLLHGHFRRYCKILPQLSQWSQAYLIDLLIDYCKTFIPRPILTDSLDTTRSMPLPDAFNAIPFATYDVALDPDLELFLQTIQKMLHSPSAAVIVSISKALFELSPPVAFKNSRITHVLARLISAPSFASDRGVILQCILVYCAVDPTTFSPFLKKFFLFPSDDTATAVNKLKIIATLVNLNNVKKVVLELKYHIVHDKRPSVIQEALKSIAACGQLSQSLSLHITKWLLVGMETSIVSTSLDSYVNVVRYLIQENPTQHLGTMVHLAKTLKTEKKLSGNAKAGIIWLFGEFSATNFSICPDVLRILVPGFSSEPRETRSQIVLFAAKILSCDLDNFKNSRSEDESYDFDQSRISQMAQAVFHLAKFDDDFDIRDRARMFSSLFDKQRYEIASLLLQAPKPASMCSLTFDAPISLSAANLAHLNIDHDMEEYLTTISWSEDQENNKSSELRKPAELKDYNKLKTSFSSSSFFAGKDNQRRSSSIAENQNSSKASSSRVFTSSIGKKYHLQSLDEFFSDVPSKEHKTVKRGEIEQESTSDEGSSSEDNLSEQESDSGDYESTDSSDSDVDDESDSNSDGDEERSL</sequence>
<feature type="compositionally biased region" description="Acidic residues" evidence="6">
    <location>
        <begin position="770"/>
        <end position="807"/>
    </location>
</feature>
<dbReference type="SUPFAM" id="SSF48371">
    <property type="entry name" value="ARM repeat"/>
    <property type="match status" value="1"/>
</dbReference>
<dbReference type="GO" id="GO:0012505">
    <property type="term" value="C:endomembrane system"/>
    <property type="evidence" value="ECO:0007669"/>
    <property type="project" value="UniProtKB-SubCell"/>
</dbReference>
<dbReference type="OrthoDB" id="10254310at2759"/>
<reference evidence="9" key="1">
    <citation type="submission" date="2016-03" db="EMBL/GenBank/DDBJ databases">
        <authorList>
            <person name="Devillers Hugo."/>
        </authorList>
    </citation>
    <scope>NUCLEOTIDE SEQUENCE [LARGE SCALE GENOMIC DNA]</scope>
</reference>
<evidence type="ECO:0000259" key="7">
    <source>
        <dbReference type="Pfam" id="PF01602"/>
    </source>
</evidence>
<feature type="region of interest" description="Disordered" evidence="6">
    <location>
        <begin position="744"/>
        <end position="807"/>
    </location>
</feature>
<dbReference type="Gene3D" id="1.25.10.10">
    <property type="entry name" value="Leucine-rich Repeat Variant"/>
    <property type="match status" value="1"/>
</dbReference>
<dbReference type="InterPro" id="IPR016024">
    <property type="entry name" value="ARM-type_fold"/>
</dbReference>
<evidence type="ECO:0000256" key="2">
    <source>
        <dbReference type="ARBA" id="ARBA00006613"/>
    </source>
</evidence>
<feature type="region of interest" description="Disordered" evidence="6">
    <location>
        <begin position="696"/>
        <end position="720"/>
    </location>
</feature>
<dbReference type="InterPro" id="IPR011989">
    <property type="entry name" value="ARM-like"/>
</dbReference>
<feature type="compositionally biased region" description="Basic and acidic residues" evidence="6">
    <location>
        <begin position="744"/>
        <end position="755"/>
    </location>
</feature>
<dbReference type="GO" id="GO:0006886">
    <property type="term" value="P:intracellular protein transport"/>
    <property type="evidence" value="ECO:0007669"/>
    <property type="project" value="InterPro"/>
</dbReference>
<keyword evidence="9" id="KW-1185">Reference proteome</keyword>
<feature type="domain" description="Clathrin/coatomer adaptor adaptin-like N-terminal" evidence="7">
    <location>
        <begin position="42"/>
        <end position="610"/>
    </location>
</feature>
<dbReference type="AlphaFoldDB" id="A0A1G4J9C9"/>
<dbReference type="EMBL" id="LT598446">
    <property type="protein sequence ID" value="SCU86578.1"/>
    <property type="molecule type" value="Genomic_DNA"/>
</dbReference>
<dbReference type="Pfam" id="PF01602">
    <property type="entry name" value="Adaptin_N"/>
    <property type="match status" value="1"/>
</dbReference>
<dbReference type="InterPro" id="IPR002553">
    <property type="entry name" value="Clathrin/coatomer_adapt-like_N"/>
</dbReference>
<comment type="subcellular location">
    <subcellularLocation>
        <location evidence="1">Endomembrane system</location>
    </subcellularLocation>
</comment>
<keyword evidence="3" id="KW-0813">Transport</keyword>
<dbReference type="GO" id="GO:0016192">
    <property type="term" value="P:vesicle-mediated transport"/>
    <property type="evidence" value="ECO:0007669"/>
    <property type="project" value="InterPro"/>
</dbReference>
<dbReference type="Proteomes" id="UP000189911">
    <property type="component" value="Chromosome C"/>
</dbReference>
<accession>A0A1G4J9C9</accession>
<organism evidence="8 9">
    <name type="scientific">Lachancea nothofagi CBS 11611</name>
    <dbReference type="NCBI Taxonomy" id="1266666"/>
    <lineage>
        <taxon>Eukaryota</taxon>
        <taxon>Fungi</taxon>
        <taxon>Dikarya</taxon>
        <taxon>Ascomycota</taxon>
        <taxon>Saccharomycotina</taxon>
        <taxon>Saccharomycetes</taxon>
        <taxon>Saccharomycetales</taxon>
        <taxon>Saccharomycetaceae</taxon>
        <taxon>Lachancea</taxon>
    </lineage>
</organism>
<dbReference type="PANTHER" id="PTHR11134">
    <property type="entry name" value="ADAPTOR COMPLEX SUBUNIT BETA FAMILY MEMBER"/>
    <property type="match status" value="1"/>
</dbReference>
<comment type="similarity">
    <text evidence="2">Belongs to the adaptor complexes large subunit family.</text>
</comment>
<name>A0A1G4J9C9_9SACH</name>
<evidence type="ECO:0000256" key="3">
    <source>
        <dbReference type="ARBA" id="ARBA00022448"/>
    </source>
</evidence>
<evidence type="ECO:0000256" key="5">
    <source>
        <dbReference type="ARBA" id="ARBA00023136"/>
    </source>
</evidence>
<evidence type="ECO:0000313" key="9">
    <source>
        <dbReference type="Proteomes" id="UP000189911"/>
    </source>
</evidence>
<gene>
    <name evidence="8" type="ORF">LANO_0C08482G</name>
</gene>
<evidence type="ECO:0000256" key="6">
    <source>
        <dbReference type="SAM" id="MobiDB-lite"/>
    </source>
</evidence>